<sequence length="257" mass="31179">MSDEEPDKKRFRSNESATEGETSNSEETNKSRIATAEEIADLMRHLDGFQYFEKLPAEIKKMILFDHFNWIEHRKFRLVNKEFKDICESNVDHFYKLKYDEASRDYIDDYNGDFQEHPQTSARVEVMLDCLTEEEYEQTDRRFDRHYYQTHDGYMVRSGKLVDKGQYETYVWEYDKRIAYSFCSTVAILAKQLAFKYFLRVLHNVSVECLHIIIERLYEFNRDNIESALENHPYNKYRQIKRFPYRSKVRAENYYQP</sequence>
<reference evidence="2 3" key="1">
    <citation type="journal article" date="2017" name="Curr. Biol.">
        <title>Genome architecture and evolution of a unichromosomal asexual nematode.</title>
        <authorList>
            <person name="Fradin H."/>
            <person name="Zegar C."/>
            <person name="Gutwein M."/>
            <person name="Lucas J."/>
            <person name="Kovtun M."/>
            <person name="Corcoran D."/>
            <person name="Baugh L.R."/>
            <person name="Kiontke K."/>
            <person name="Gunsalus K."/>
            <person name="Fitch D.H."/>
            <person name="Piano F."/>
        </authorList>
    </citation>
    <scope>NUCLEOTIDE SEQUENCE [LARGE SCALE GENOMIC DNA]</scope>
    <source>
        <strain evidence="2">PF1309</strain>
    </source>
</reference>
<accession>A0A2A2LF28</accession>
<feature type="region of interest" description="Disordered" evidence="1">
    <location>
        <begin position="1"/>
        <end position="31"/>
    </location>
</feature>
<evidence type="ECO:0000256" key="1">
    <source>
        <dbReference type="SAM" id="MobiDB-lite"/>
    </source>
</evidence>
<gene>
    <name evidence="2" type="ORF">WR25_10146</name>
</gene>
<comment type="caution">
    <text evidence="2">The sequence shown here is derived from an EMBL/GenBank/DDBJ whole genome shotgun (WGS) entry which is preliminary data.</text>
</comment>
<evidence type="ECO:0008006" key="4">
    <source>
        <dbReference type="Google" id="ProtNLM"/>
    </source>
</evidence>
<dbReference type="EMBL" id="LIAE01006825">
    <property type="protein sequence ID" value="PAV84725.1"/>
    <property type="molecule type" value="Genomic_DNA"/>
</dbReference>
<dbReference type="Proteomes" id="UP000218231">
    <property type="component" value="Unassembled WGS sequence"/>
</dbReference>
<keyword evidence="3" id="KW-1185">Reference proteome</keyword>
<feature type="compositionally biased region" description="Low complexity" evidence="1">
    <location>
        <begin position="14"/>
        <end position="26"/>
    </location>
</feature>
<proteinExistence type="predicted"/>
<evidence type="ECO:0000313" key="2">
    <source>
        <dbReference type="EMBL" id="PAV84725.1"/>
    </source>
</evidence>
<dbReference type="AlphaFoldDB" id="A0A2A2LF28"/>
<name>A0A2A2LF28_9BILA</name>
<evidence type="ECO:0000313" key="3">
    <source>
        <dbReference type="Proteomes" id="UP000218231"/>
    </source>
</evidence>
<organism evidence="2 3">
    <name type="scientific">Diploscapter pachys</name>
    <dbReference type="NCBI Taxonomy" id="2018661"/>
    <lineage>
        <taxon>Eukaryota</taxon>
        <taxon>Metazoa</taxon>
        <taxon>Ecdysozoa</taxon>
        <taxon>Nematoda</taxon>
        <taxon>Chromadorea</taxon>
        <taxon>Rhabditida</taxon>
        <taxon>Rhabditina</taxon>
        <taxon>Rhabditomorpha</taxon>
        <taxon>Rhabditoidea</taxon>
        <taxon>Rhabditidae</taxon>
        <taxon>Diploscapter</taxon>
    </lineage>
</organism>
<protein>
    <recommendedName>
        <fullName evidence="4">F-box domain-containing protein</fullName>
    </recommendedName>
</protein>